<dbReference type="AlphaFoldDB" id="A0A4P8WG86"/>
<sequence>MGSCAAPSAKGDDKFITTDYLQQCQASSIPPIFRKFRVHAIRLLASIIKSGSYSVAYIVKKITGKLIKFYTILTIFVFVVEYIAGDIGYKSIYNAALLLILLTVINILASVYLNKLLRTKQ</sequence>
<organism evidence="2">
    <name type="scientific">Klebsiella pneumoniae</name>
    <dbReference type="NCBI Taxonomy" id="573"/>
    <lineage>
        <taxon>Bacteria</taxon>
        <taxon>Pseudomonadati</taxon>
        <taxon>Pseudomonadota</taxon>
        <taxon>Gammaproteobacteria</taxon>
        <taxon>Enterobacterales</taxon>
        <taxon>Enterobacteriaceae</taxon>
        <taxon>Klebsiella/Raoultella group</taxon>
        <taxon>Klebsiella</taxon>
        <taxon>Klebsiella pneumoniae complex</taxon>
    </lineage>
</organism>
<keyword evidence="1" id="KW-1133">Transmembrane helix</keyword>
<geneLocation type="plasmid" evidence="2">
    <name>pA1966-IMP</name>
</geneLocation>
<keyword evidence="1" id="KW-0472">Membrane</keyword>
<accession>A0A4P8WG86</accession>
<feature type="transmembrane region" description="Helical" evidence="1">
    <location>
        <begin position="66"/>
        <end position="85"/>
    </location>
</feature>
<reference evidence="2" key="1">
    <citation type="submission" date="2018-10" db="EMBL/GenBank/DDBJ databases">
        <authorList>
            <person name="Zhou D."/>
        </authorList>
    </citation>
    <scope>NUCLEOTIDE SEQUENCE</scope>
    <source>
        <strain evidence="2">A1966</strain>
        <plasmid evidence="2">pA1966-IMP</plasmid>
    </source>
</reference>
<keyword evidence="2" id="KW-0614">Plasmid</keyword>
<evidence type="ECO:0000313" key="2">
    <source>
        <dbReference type="EMBL" id="QCS39740.1"/>
    </source>
</evidence>
<protein>
    <submittedName>
        <fullName evidence="2">DNA replication protein</fullName>
    </submittedName>
</protein>
<name>A0A4P8WG86_KLEPN</name>
<keyword evidence="1" id="KW-0812">Transmembrane</keyword>
<dbReference type="EMBL" id="MK036889">
    <property type="protein sequence ID" value="QCS39740.1"/>
    <property type="molecule type" value="Genomic_DNA"/>
</dbReference>
<evidence type="ECO:0000256" key="1">
    <source>
        <dbReference type="SAM" id="Phobius"/>
    </source>
</evidence>
<proteinExistence type="predicted"/>
<feature type="transmembrane region" description="Helical" evidence="1">
    <location>
        <begin position="91"/>
        <end position="113"/>
    </location>
</feature>